<evidence type="ECO:0000313" key="1">
    <source>
        <dbReference type="EMBL" id="PWJ09610.1"/>
    </source>
</evidence>
<organism evidence="2 4">
    <name type="scientific">Jannaschia seohaensis</name>
    <dbReference type="NCBI Taxonomy" id="475081"/>
    <lineage>
        <taxon>Bacteria</taxon>
        <taxon>Pseudomonadati</taxon>
        <taxon>Pseudomonadota</taxon>
        <taxon>Alphaproteobacteria</taxon>
        <taxon>Rhodobacterales</taxon>
        <taxon>Roseobacteraceae</taxon>
        <taxon>Jannaschia</taxon>
    </lineage>
</organism>
<dbReference type="Proteomes" id="UP000245839">
    <property type="component" value="Unassembled WGS sequence"/>
</dbReference>
<dbReference type="Proteomes" id="UP000251571">
    <property type="component" value="Unassembled WGS sequence"/>
</dbReference>
<reference evidence="1 3" key="3">
    <citation type="submission" date="2018-03" db="EMBL/GenBank/DDBJ databases">
        <title>Genomic Encyclopedia of Archaeal and Bacterial Type Strains, Phase II (KMG-II): from individual species to whole genera.</title>
        <authorList>
            <person name="Goeker M."/>
        </authorList>
    </citation>
    <scope>NUCLEOTIDE SEQUENCE [LARGE SCALE GENOMIC DNA]</scope>
    <source>
        <strain evidence="1 3">DSM 25227</strain>
    </source>
</reference>
<evidence type="ECO:0000313" key="4">
    <source>
        <dbReference type="Proteomes" id="UP000251571"/>
    </source>
</evidence>
<sequence length="118" mass="12841">MPAPLSMDVRRRFARLIEEGMSGRAASDRLMISASAGIRLARKVHAGEDITPAQGGRPKGCGKLGPHRETLREMVEANEDITMPELARALEDAAGLQVAPASLSRALRRWGVRVKKSR</sequence>
<dbReference type="EMBL" id="UETC01000037">
    <property type="protein sequence ID" value="SSA52021.1"/>
    <property type="molecule type" value="Genomic_DNA"/>
</dbReference>
<protein>
    <submittedName>
        <fullName evidence="2">Transposase</fullName>
    </submittedName>
</protein>
<reference evidence="4" key="1">
    <citation type="submission" date="2016-10" db="EMBL/GenBank/DDBJ databases">
        <authorList>
            <person name="Varghese N."/>
            <person name="Submissions S."/>
        </authorList>
    </citation>
    <scope>NUCLEOTIDE SEQUENCE [LARGE SCALE GENOMIC DNA]</scope>
    <source>
        <strain evidence="4">DSM 25227</strain>
    </source>
</reference>
<accession>A0A2Y9B6M5</accession>
<evidence type="ECO:0000313" key="2">
    <source>
        <dbReference type="EMBL" id="SSA52021.1"/>
    </source>
</evidence>
<dbReference type="EMBL" id="QGDJ01000037">
    <property type="protein sequence ID" value="PWJ09610.1"/>
    <property type="molecule type" value="Genomic_DNA"/>
</dbReference>
<reference evidence="2" key="2">
    <citation type="submission" date="2016-10" db="EMBL/GenBank/DDBJ databases">
        <authorList>
            <person name="Cai Z."/>
        </authorList>
    </citation>
    <scope>NUCLEOTIDE SEQUENCE [LARGE SCALE GENOMIC DNA]</scope>
    <source>
        <strain evidence="2">DSM 25227</strain>
    </source>
</reference>
<dbReference type="SUPFAM" id="SSF46689">
    <property type="entry name" value="Homeodomain-like"/>
    <property type="match status" value="1"/>
</dbReference>
<dbReference type="InterPro" id="IPR009057">
    <property type="entry name" value="Homeodomain-like_sf"/>
</dbReference>
<keyword evidence="3" id="KW-1185">Reference proteome</keyword>
<proteinExistence type="predicted"/>
<evidence type="ECO:0000313" key="3">
    <source>
        <dbReference type="Proteomes" id="UP000245839"/>
    </source>
</evidence>
<gene>
    <name evidence="1" type="ORF">BCF38_1371</name>
    <name evidence="2" type="ORF">SAMN05421539_1371</name>
</gene>
<dbReference type="AlphaFoldDB" id="A0A2Y9B6M5"/>
<name>A0A2Y9B6M5_9RHOB</name>